<dbReference type="GO" id="GO:0005525">
    <property type="term" value="F:GTP binding"/>
    <property type="evidence" value="ECO:0007669"/>
    <property type="project" value="UniProtKB-KW"/>
</dbReference>
<keyword evidence="6" id="KW-1185">Reference proteome</keyword>
<name>V6LPH0_9EUKA</name>
<dbReference type="GO" id="GO:0003924">
    <property type="term" value="F:GTPase activity"/>
    <property type="evidence" value="ECO:0007669"/>
    <property type="project" value="InterPro"/>
</dbReference>
<evidence type="ECO:0000256" key="2">
    <source>
        <dbReference type="ARBA" id="ARBA00022741"/>
    </source>
</evidence>
<dbReference type="Pfam" id="PF00071">
    <property type="entry name" value="Ras"/>
    <property type="match status" value="1"/>
</dbReference>
<evidence type="ECO:0000256" key="3">
    <source>
        <dbReference type="ARBA" id="ARBA00023134"/>
    </source>
</evidence>
<dbReference type="FunFam" id="3.40.50.300:FF:000808">
    <property type="entry name" value="Small GTP-binding protein, putative"/>
    <property type="match status" value="1"/>
</dbReference>
<reference evidence="5" key="2">
    <citation type="submission" date="2020-12" db="EMBL/GenBank/DDBJ databases">
        <title>New Spironucleus salmonicida genome in near-complete chromosomes.</title>
        <authorList>
            <person name="Xu F."/>
            <person name="Kurt Z."/>
            <person name="Jimenez-Gonzalez A."/>
            <person name="Astvaldsson A."/>
            <person name="Andersson J.O."/>
            <person name="Svard S.G."/>
        </authorList>
    </citation>
    <scope>NUCLEOTIDE SEQUENCE</scope>
    <source>
        <strain evidence="5">ATCC 50377</strain>
    </source>
</reference>
<dbReference type="EMBL" id="AUWU02000002">
    <property type="protein sequence ID" value="KAH0576057.1"/>
    <property type="molecule type" value="Genomic_DNA"/>
</dbReference>
<proteinExistence type="inferred from homology"/>
<evidence type="ECO:0000313" key="4">
    <source>
        <dbReference type="EMBL" id="EST46138.1"/>
    </source>
</evidence>
<dbReference type="AlphaFoldDB" id="V6LPH0"/>
<dbReference type="VEuPathDB" id="GiardiaDB:SS50377_21599"/>
<dbReference type="PANTHER" id="PTHR47981">
    <property type="entry name" value="RAB FAMILY"/>
    <property type="match status" value="1"/>
</dbReference>
<dbReference type="EMBL" id="KI546084">
    <property type="protein sequence ID" value="EST46138.1"/>
    <property type="molecule type" value="Genomic_DNA"/>
</dbReference>
<organism evidence="4">
    <name type="scientific">Spironucleus salmonicida</name>
    <dbReference type="NCBI Taxonomy" id="348837"/>
    <lineage>
        <taxon>Eukaryota</taxon>
        <taxon>Metamonada</taxon>
        <taxon>Diplomonadida</taxon>
        <taxon>Hexamitidae</taxon>
        <taxon>Hexamitinae</taxon>
        <taxon>Spironucleus</taxon>
    </lineage>
</organism>
<dbReference type="PROSITE" id="PS51420">
    <property type="entry name" value="RHO"/>
    <property type="match status" value="1"/>
</dbReference>
<accession>V6LPH0</accession>
<dbReference type="SMART" id="SM00175">
    <property type="entry name" value="RAB"/>
    <property type="match status" value="1"/>
</dbReference>
<dbReference type="PRINTS" id="PR00449">
    <property type="entry name" value="RASTRNSFRMNG"/>
</dbReference>
<dbReference type="SMART" id="SM00174">
    <property type="entry name" value="RHO"/>
    <property type="match status" value="1"/>
</dbReference>
<dbReference type="PROSITE" id="PS51417">
    <property type="entry name" value="ARF"/>
    <property type="match status" value="1"/>
</dbReference>
<evidence type="ECO:0000313" key="5">
    <source>
        <dbReference type="EMBL" id="KAH0576057.1"/>
    </source>
</evidence>
<dbReference type="InterPro" id="IPR001806">
    <property type="entry name" value="Small_GTPase"/>
</dbReference>
<protein>
    <submittedName>
        <fullName evidence="5">Rab1a</fullName>
    </submittedName>
    <submittedName>
        <fullName evidence="4">Rab7 family GTPase</fullName>
    </submittedName>
</protein>
<keyword evidence="3" id="KW-0342">GTP-binding</keyword>
<dbReference type="InterPro" id="IPR027417">
    <property type="entry name" value="P-loop_NTPase"/>
</dbReference>
<dbReference type="NCBIfam" id="TIGR00231">
    <property type="entry name" value="small_GTP"/>
    <property type="match status" value="1"/>
</dbReference>
<comment type="similarity">
    <text evidence="1">Belongs to the small GTPase superfamily. Rab family.</text>
</comment>
<dbReference type="SUPFAM" id="SSF52540">
    <property type="entry name" value="P-loop containing nucleoside triphosphate hydrolases"/>
    <property type="match status" value="1"/>
</dbReference>
<dbReference type="Proteomes" id="UP000018208">
    <property type="component" value="Unassembled WGS sequence"/>
</dbReference>
<reference evidence="4 5" key="1">
    <citation type="journal article" date="2014" name="PLoS Genet.">
        <title>The Genome of Spironucleus salmonicida Highlights a Fish Pathogen Adapted to Fluctuating Environments.</title>
        <authorList>
            <person name="Xu F."/>
            <person name="Jerlstrom-Hultqvist J."/>
            <person name="Einarsson E."/>
            <person name="Astvaldsson A."/>
            <person name="Svard S.G."/>
            <person name="Andersson J.O."/>
        </authorList>
    </citation>
    <scope>NUCLEOTIDE SEQUENCE</scope>
    <source>
        <strain evidence="5">ATCC 50377</strain>
    </source>
</reference>
<dbReference type="PROSITE" id="PS51421">
    <property type="entry name" value="RAS"/>
    <property type="match status" value="1"/>
</dbReference>
<dbReference type="PANTHER" id="PTHR47981:SF20">
    <property type="entry name" value="RAS-RELATED PROTEIN RAB-7A"/>
    <property type="match status" value="1"/>
</dbReference>
<dbReference type="OrthoDB" id="1436450at2759"/>
<dbReference type="InterPro" id="IPR005225">
    <property type="entry name" value="Small_GTP-bd"/>
</dbReference>
<dbReference type="SMART" id="SM00176">
    <property type="entry name" value="RAN"/>
    <property type="match status" value="1"/>
</dbReference>
<keyword evidence="2" id="KW-0547">Nucleotide-binding</keyword>
<dbReference type="Gene3D" id="3.40.50.300">
    <property type="entry name" value="P-loop containing nucleotide triphosphate hydrolases"/>
    <property type="match status" value="1"/>
</dbReference>
<gene>
    <name evidence="4" type="ORF">SS50377_13855</name>
    <name evidence="5" type="ORF">SS50377_21599</name>
</gene>
<evidence type="ECO:0000256" key="1">
    <source>
        <dbReference type="ARBA" id="ARBA00006270"/>
    </source>
</evidence>
<sequence length="207" mass="22821">MPKKNLKILLLGDSSVGKTSLMNSFINTDFTALYRPTIGADFLCKELQLGKTNVKLQIWDTAGQEQWFTSMGSAYYRGADCVILIYDICSAKTLQNLDQWRNDFLQNSGIQNIQKFPFIILGNKVDLIDQQTVSEARGRSFAESRGGNFKHFQVSAKNGEGVENAFRIGAEMALEVGGDGGEVEGEDFVIEAVEENEIAKGRGKGCC</sequence>
<evidence type="ECO:0000313" key="6">
    <source>
        <dbReference type="Proteomes" id="UP000018208"/>
    </source>
</evidence>
<dbReference type="PROSITE" id="PS51419">
    <property type="entry name" value="RAB"/>
    <property type="match status" value="1"/>
</dbReference>
<dbReference type="SMART" id="SM00173">
    <property type="entry name" value="RAS"/>
    <property type="match status" value="1"/>
</dbReference>